<keyword evidence="13" id="KW-1185">Reference proteome</keyword>
<dbReference type="InterPro" id="IPR005479">
    <property type="entry name" value="CPAse_ATP-bd"/>
</dbReference>
<dbReference type="SUPFAM" id="SSF52440">
    <property type="entry name" value="PreATP-grasp domain"/>
    <property type="match status" value="1"/>
</dbReference>
<dbReference type="KEGG" id="snay:FZC37_01415"/>
<dbReference type="InterPro" id="IPR011764">
    <property type="entry name" value="Biotin_carboxylation_dom"/>
</dbReference>
<dbReference type="OrthoDB" id="9763189at2"/>
<dbReference type="AlphaFoldDB" id="A0A5C0UJA9"/>
<dbReference type="PROSITE" id="PS50979">
    <property type="entry name" value="BC"/>
    <property type="match status" value="1"/>
</dbReference>
<dbReference type="Pfam" id="PF18140">
    <property type="entry name" value="PCC_BT"/>
    <property type="match status" value="1"/>
</dbReference>
<dbReference type="RefSeq" id="WP_148951954.1">
    <property type="nucleotide sequence ID" value="NZ_CP043312.1"/>
</dbReference>
<dbReference type="SUPFAM" id="SSF56059">
    <property type="entry name" value="Glutathione synthetase ATP-binding domain-like"/>
    <property type="match status" value="1"/>
</dbReference>
<feature type="domain" description="Biotin carboxylation" evidence="11">
    <location>
        <begin position="3"/>
        <end position="450"/>
    </location>
</feature>
<dbReference type="InterPro" id="IPR011054">
    <property type="entry name" value="Rudment_hybrid_motif"/>
</dbReference>
<evidence type="ECO:0000313" key="13">
    <source>
        <dbReference type="Proteomes" id="UP000323844"/>
    </source>
</evidence>
<dbReference type="FunFam" id="3.30.470.20:FF:000028">
    <property type="entry name" value="Methylcrotonoyl-CoA carboxylase subunit alpha, mitochondrial"/>
    <property type="match status" value="1"/>
</dbReference>
<dbReference type="InterPro" id="IPR041265">
    <property type="entry name" value="PCC_BT"/>
</dbReference>
<comment type="cofactor">
    <cofactor evidence="1">
        <name>biotin</name>
        <dbReference type="ChEBI" id="CHEBI:57586"/>
    </cofactor>
</comment>
<dbReference type="PANTHER" id="PTHR18866">
    <property type="entry name" value="CARBOXYLASE:PYRUVATE/ACETYL-COA/PROPIONYL-COA CARBOXYLASE"/>
    <property type="match status" value="1"/>
</dbReference>
<dbReference type="Pfam" id="PF00364">
    <property type="entry name" value="Biotin_lipoyl"/>
    <property type="match status" value="1"/>
</dbReference>
<keyword evidence="6" id="KW-0443">Lipid metabolism</keyword>
<dbReference type="Gene3D" id="3.30.470.20">
    <property type="entry name" value="ATP-grasp fold, B domain"/>
    <property type="match status" value="1"/>
</dbReference>
<dbReference type="Pfam" id="PF02785">
    <property type="entry name" value="Biotin_carb_C"/>
    <property type="match status" value="1"/>
</dbReference>
<dbReference type="PROSITE" id="PS00867">
    <property type="entry name" value="CPSASE_2"/>
    <property type="match status" value="1"/>
</dbReference>
<dbReference type="InterPro" id="IPR000089">
    <property type="entry name" value="Biotin_lipoyl"/>
</dbReference>
<dbReference type="GO" id="GO:0005524">
    <property type="term" value="F:ATP binding"/>
    <property type="evidence" value="ECO:0007669"/>
    <property type="project" value="UniProtKB-UniRule"/>
</dbReference>
<dbReference type="InterPro" id="IPR005482">
    <property type="entry name" value="Biotin_COase_C"/>
</dbReference>
<organism evidence="12 13">
    <name type="scientific">Candidatus Sneabacter namystus</name>
    <dbReference type="NCBI Taxonomy" id="2601646"/>
    <lineage>
        <taxon>Bacteria</taxon>
        <taxon>Pseudomonadati</taxon>
        <taxon>Pseudomonadota</taxon>
        <taxon>Alphaproteobacteria</taxon>
        <taxon>Rickettsiales</taxon>
        <taxon>Rickettsiaceae</taxon>
        <taxon>Rickettsieae</taxon>
        <taxon>Candidatus Sneabacter</taxon>
    </lineage>
</organism>
<proteinExistence type="predicted"/>
<keyword evidence="3 8" id="KW-0547">Nucleotide-binding</keyword>
<keyword evidence="7" id="KW-0092">Biotin</keyword>
<evidence type="ECO:0000259" key="10">
    <source>
        <dbReference type="PROSITE" id="PS50975"/>
    </source>
</evidence>
<dbReference type="InterPro" id="IPR016185">
    <property type="entry name" value="PreATP-grasp_dom_sf"/>
</dbReference>
<feature type="domain" description="ATP-grasp" evidence="10">
    <location>
        <begin position="122"/>
        <end position="320"/>
    </location>
</feature>
<keyword evidence="5" id="KW-0809">Transit peptide</keyword>
<dbReference type="GO" id="GO:0004658">
    <property type="term" value="F:propionyl-CoA carboxylase activity"/>
    <property type="evidence" value="ECO:0007669"/>
    <property type="project" value="TreeGrafter"/>
</dbReference>
<sequence>MPYFEKVLVANRGEVALRIMKTLKKMDIKSVTVYSEADDNAMHVKYADEAIFVGNSPPTESYLSIPNILSAVRVSGAQAVHPGYGFLSENAKFAQQLQQEGVTLIGPSASAILKMGDKISAKKIASLAKVNTVPGYIGTIATEKEAIKIAKKIGFPVIVKAVAGGGGRGMRIINNEQQMLSAFEAAKIEANNSFNDNRVFIEKLIHEQPRHIEIQVLADMHGNTVCLGERECSIQRHHQKVIEEAPSTFIDESIRKKMYKQVISLVKKVGYYSAGTVEFMVDKNKQFYFLEMNTRLQVEHPVTELVTGIDIVEEMIKIAAGKKLSFSQKDIAIQGHAIECRVCAEDPERGFLPSSGRVTEYTPPPTSPSIRLDSCIKAGEEVSMYYDTLVAKLCAFGNTRKDAITKMQQALSSFVISGISHNLSFLEALISHPRFQSGHIHTNFIEEEYPKGFSGANLTSEIFQVFVAATIHIFITEQKRMCLISERLEDQSHNILTRWVVSVDDVLFPVIIKSVYKGYNIRQDSNKITVRGNWQIGSGLFSCEVNGKKVHVKVEKTRVGYILKHAGVTATTYVCSPRVSELSRHIIKHTDKEKEGTIVAPLSGQIVDVKIKAGQKVKKGQDLITSLSMKMENIIKAPHDGTIKKVHVNSKDQMNCGMVLVEYE</sequence>
<dbReference type="NCBIfam" id="NF006367">
    <property type="entry name" value="PRK08591.1"/>
    <property type="match status" value="1"/>
</dbReference>
<evidence type="ECO:0000256" key="4">
    <source>
        <dbReference type="ARBA" id="ARBA00022840"/>
    </source>
</evidence>
<evidence type="ECO:0000256" key="6">
    <source>
        <dbReference type="ARBA" id="ARBA00023098"/>
    </source>
</evidence>
<dbReference type="PROSITE" id="PS50975">
    <property type="entry name" value="ATP_GRASP"/>
    <property type="match status" value="1"/>
</dbReference>
<evidence type="ECO:0000313" key="12">
    <source>
        <dbReference type="EMBL" id="QEK39593.1"/>
    </source>
</evidence>
<evidence type="ECO:0000259" key="11">
    <source>
        <dbReference type="PROSITE" id="PS50979"/>
    </source>
</evidence>
<dbReference type="Pfam" id="PF00289">
    <property type="entry name" value="Biotin_carb_N"/>
    <property type="match status" value="1"/>
</dbReference>
<dbReference type="PANTHER" id="PTHR18866:SF33">
    <property type="entry name" value="METHYLCROTONOYL-COA CARBOXYLASE SUBUNIT ALPHA, MITOCHONDRIAL-RELATED"/>
    <property type="match status" value="1"/>
</dbReference>
<protein>
    <submittedName>
        <fullName evidence="12">Acetyl/propionyl/methylcrotonyl-CoA carboxylase subunit alpha</fullName>
    </submittedName>
</protein>
<dbReference type="SUPFAM" id="SSF51230">
    <property type="entry name" value="Single hybrid motif"/>
    <property type="match status" value="1"/>
</dbReference>
<dbReference type="Pfam" id="PF02786">
    <property type="entry name" value="CPSase_L_D2"/>
    <property type="match status" value="1"/>
</dbReference>
<dbReference type="InterPro" id="IPR011053">
    <property type="entry name" value="Single_hybrid_motif"/>
</dbReference>
<dbReference type="FunFam" id="3.40.50.20:FF:000010">
    <property type="entry name" value="Propionyl-CoA carboxylase subunit alpha"/>
    <property type="match status" value="1"/>
</dbReference>
<dbReference type="Gene3D" id="2.40.50.100">
    <property type="match status" value="1"/>
</dbReference>
<evidence type="ECO:0000256" key="5">
    <source>
        <dbReference type="ARBA" id="ARBA00022946"/>
    </source>
</evidence>
<dbReference type="SMART" id="SM00878">
    <property type="entry name" value="Biotin_carb_C"/>
    <property type="match status" value="1"/>
</dbReference>
<dbReference type="FunFam" id="3.30.1490.20:FF:000003">
    <property type="entry name" value="acetyl-CoA carboxylase isoform X1"/>
    <property type="match status" value="1"/>
</dbReference>
<gene>
    <name evidence="12" type="ORF">FZC37_01415</name>
</gene>
<evidence type="ECO:0000256" key="2">
    <source>
        <dbReference type="ARBA" id="ARBA00022598"/>
    </source>
</evidence>
<dbReference type="CDD" id="cd06850">
    <property type="entry name" value="biotinyl_domain"/>
    <property type="match status" value="1"/>
</dbReference>
<keyword evidence="2" id="KW-0436">Ligase</keyword>
<dbReference type="EMBL" id="CP043312">
    <property type="protein sequence ID" value="QEK39593.1"/>
    <property type="molecule type" value="Genomic_DNA"/>
</dbReference>
<evidence type="ECO:0000256" key="3">
    <source>
        <dbReference type="ARBA" id="ARBA00022741"/>
    </source>
</evidence>
<dbReference type="InterPro" id="IPR011761">
    <property type="entry name" value="ATP-grasp"/>
</dbReference>
<keyword evidence="4 8" id="KW-0067">ATP-binding</keyword>
<feature type="domain" description="Lipoyl-binding" evidence="9">
    <location>
        <begin position="584"/>
        <end position="664"/>
    </location>
</feature>
<dbReference type="InterPro" id="IPR050856">
    <property type="entry name" value="Biotin_carboxylase_complex"/>
</dbReference>
<dbReference type="GO" id="GO:0046872">
    <property type="term" value="F:metal ion binding"/>
    <property type="evidence" value="ECO:0007669"/>
    <property type="project" value="InterPro"/>
</dbReference>
<dbReference type="Gene3D" id="3.30.700.30">
    <property type="match status" value="1"/>
</dbReference>
<evidence type="ECO:0000256" key="8">
    <source>
        <dbReference type="PROSITE-ProRule" id="PRU00409"/>
    </source>
</evidence>
<accession>A0A5C0UJA9</accession>
<dbReference type="InterPro" id="IPR005481">
    <property type="entry name" value="BC-like_N"/>
</dbReference>
<evidence type="ECO:0000256" key="7">
    <source>
        <dbReference type="ARBA" id="ARBA00023267"/>
    </source>
</evidence>
<evidence type="ECO:0000259" key="9">
    <source>
        <dbReference type="PROSITE" id="PS50968"/>
    </source>
</evidence>
<reference evidence="12 13" key="1">
    <citation type="submission" date="2019-08" db="EMBL/GenBank/DDBJ databases">
        <title>Highly reduced genomes of protist endosymbionts show evolutionary convergence.</title>
        <authorList>
            <person name="George E."/>
            <person name="Husnik F."/>
            <person name="Tashyreva D."/>
            <person name="Prokopchuk G."/>
            <person name="Horak A."/>
            <person name="Kwong W.K."/>
            <person name="Lukes J."/>
            <person name="Keeling P.J."/>
        </authorList>
    </citation>
    <scope>NUCLEOTIDE SEQUENCE [LARGE SCALE GENOMIC DNA]</scope>
    <source>
        <strain evidence="12">1621</strain>
    </source>
</reference>
<dbReference type="SUPFAM" id="SSF51246">
    <property type="entry name" value="Rudiment single hybrid motif"/>
    <property type="match status" value="1"/>
</dbReference>
<dbReference type="Proteomes" id="UP000323844">
    <property type="component" value="Chromosome"/>
</dbReference>
<evidence type="ECO:0000256" key="1">
    <source>
        <dbReference type="ARBA" id="ARBA00001953"/>
    </source>
</evidence>
<name>A0A5C0UJA9_9RICK</name>
<dbReference type="GO" id="GO:0006629">
    <property type="term" value="P:lipid metabolic process"/>
    <property type="evidence" value="ECO:0007669"/>
    <property type="project" value="UniProtKB-KW"/>
</dbReference>
<dbReference type="PROSITE" id="PS50968">
    <property type="entry name" value="BIOTINYL_LIPOYL"/>
    <property type="match status" value="1"/>
</dbReference>
<dbReference type="FunFam" id="2.40.50.100:FF:000003">
    <property type="entry name" value="Acetyl-CoA carboxylase biotin carboxyl carrier protein"/>
    <property type="match status" value="1"/>
</dbReference>